<keyword evidence="2" id="KW-1185">Reference proteome</keyword>
<dbReference type="EMBL" id="BMAU01021304">
    <property type="protein sequence ID" value="GFY11220.1"/>
    <property type="molecule type" value="Genomic_DNA"/>
</dbReference>
<evidence type="ECO:0000313" key="2">
    <source>
        <dbReference type="Proteomes" id="UP000887159"/>
    </source>
</evidence>
<sequence>MCPPLTLMHWRHRFPMLFIKLSDTGIGRKTRHKYPQQSELGGRALSSIRMKSLKAANGRTYGSRISSRYIRPYGPPKACRSLATERDPCLNQDSTTSITASFTVLDCI</sequence>
<protein>
    <submittedName>
        <fullName evidence="1">Uncharacterized protein</fullName>
    </submittedName>
</protein>
<reference evidence="1" key="1">
    <citation type="submission" date="2020-08" db="EMBL/GenBank/DDBJ databases">
        <title>Multicomponent nature underlies the extraordinary mechanical properties of spider dragline silk.</title>
        <authorList>
            <person name="Kono N."/>
            <person name="Nakamura H."/>
            <person name="Mori M."/>
            <person name="Yoshida Y."/>
            <person name="Ohtoshi R."/>
            <person name="Malay A.D."/>
            <person name="Moran D.A.P."/>
            <person name="Tomita M."/>
            <person name="Numata K."/>
            <person name="Arakawa K."/>
        </authorList>
    </citation>
    <scope>NUCLEOTIDE SEQUENCE</scope>
</reference>
<dbReference type="Proteomes" id="UP000887159">
    <property type="component" value="Unassembled WGS sequence"/>
</dbReference>
<dbReference type="AlphaFoldDB" id="A0A8X6SHC9"/>
<gene>
    <name evidence="1" type="ORF">TNCV_4472061</name>
</gene>
<organism evidence="1 2">
    <name type="scientific">Trichonephila clavipes</name>
    <name type="common">Golden silk orbweaver</name>
    <name type="synonym">Nephila clavipes</name>
    <dbReference type="NCBI Taxonomy" id="2585209"/>
    <lineage>
        <taxon>Eukaryota</taxon>
        <taxon>Metazoa</taxon>
        <taxon>Ecdysozoa</taxon>
        <taxon>Arthropoda</taxon>
        <taxon>Chelicerata</taxon>
        <taxon>Arachnida</taxon>
        <taxon>Araneae</taxon>
        <taxon>Araneomorphae</taxon>
        <taxon>Entelegynae</taxon>
        <taxon>Araneoidea</taxon>
        <taxon>Nephilidae</taxon>
        <taxon>Trichonephila</taxon>
    </lineage>
</organism>
<evidence type="ECO:0000313" key="1">
    <source>
        <dbReference type="EMBL" id="GFY11220.1"/>
    </source>
</evidence>
<accession>A0A8X6SHC9</accession>
<proteinExistence type="predicted"/>
<comment type="caution">
    <text evidence="1">The sequence shown here is derived from an EMBL/GenBank/DDBJ whole genome shotgun (WGS) entry which is preliminary data.</text>
</comment>
<name>A0A8X6SHC9_TRICX</name>